<feature type="non-terminal residue" evidence="2">
    <location>
        <position position="223"/>
    </location>
</feature>
<organism evidence="2">
    <name type="scientific">marine sediment metagenome</name>
    <dbReference type="NCBI Taxonomy" id="412755"/>
    <lineage>
        <taxon>unclassified sequences</taxon>
        <taxon>metagenomes</taxon>
        <taxon>ecological metagenomes</taxon>
    </lineage>
</organism>
<dbReference type="SUPFAM" id="SSF53756">
    <property type="entry name" value="UDP-Glycosyltransferase/glycogen phosphorylase"/>
    <property type="match status" value="1"/>
</dbReference>
<accession>A0A0F9HUT6</accession>
<proteinExistence type="predicted"/>
<name>A0A0F9HUT6_9ZZZZ</name>
<sequence>MPKTKPKHIAIFIPNLGGGGAQKVMLNLAVELHKRGYRVDFVLVHKEGAYLKDVPKEINVLSFRTLTKRRFKMPQQVIPLALYLRREKPDVLLSAMNPCNLVAIISAGLSISDTKIAVSEHNTFSLEEASMGLIRRKVMPHLIKFFYPKATFVIATTKGMADDLSEAVGLPKESMVVIYNPVVTPEIYRRSKEKISHPFFENKSDGVLINVANLNEQKNHSNL</sequence>
<evidence type="ECO:0000259" key="1">
    <source>
        <dbReference type="Pfam" id="PF13439"/>
    </source>
</evidence>
<reference evidence="2" key="1">
    <citation type="journal article" date="2015" name="Nature">
        <title>Complex archaea that bridge the gap between prokaryotes and eukaryotes.</title>
        <authorList>
            <person name="Spang A."/>
            <person name="Saw J.H."/>
            <person name="Jorgensen S.L."/>
            <person name="Zaremba-Niedzwiedzka K."/>
            <person name="Martijn J."/>
            <person name="Lind A.E."/>
            <person name="van Eijk R."/>
            <person name="Schleper C."/>
            <person name="Guy L."/>
            <person name="Ettema T.J."/>
        </authorList>
    </citation>
    <scope>NUCLEOTIDE SEQUENCE</scope>
</reference>
<protein>
    <recommendedName>
        <fullName evidence="1">Glycosyltransferase subfamily 4-like N-terminal domain-containing protein</fullName>
    </recommendedName>
</protein>
<evidence type="ECO:0000313" key="2">
    <source>
        <dbReference type="EMBL" id="KKM19161.1"/>
    </source>
</evidence>
<dbReference type="Gene3D" id="3.40.50.2000">
    <property type="entry name" value="Glycogen Phosphorylase B"/>
    <property type="match status" value="2"/>
</dbReference>
<gene>
    <name evidence="2" type="ORF">LCGC14_1658420</name>
</gene>
<dbReference type="Pfam" id="PF13439">
    <property type="entry name" value="Glyco_transf_4"/>
    <property type="match status" value="1"/>
</dbReference>
<dbReference type="AlphaFoldDB" id="A0A0F9HUT6"/>
<feature type="domain" description="Glycosyltransferase subfamily 4-like N-terminal" evidence="1">
    <location>
        <begin position="19"/>
        <end position="182"/>
    </location>
</feature>
<comment type="caution">
    <text evidence="2">The sequence shown here is derived from an EMBL/GenBank/DDBJ whole genome shotgun (WGS) entry which is preliminary data.</text>
</comment>
<dbReference type="InterPro" id="IPR028098">
    <property type="entry name" value="Glyco_trans_4-like_N"/>
</dbReference>
<dbReference type="EMBL" id="LAZR01014051">
    <property type="protein sequence ID" value="KKM19161.1"/>
    <property type="molecule type" value="Genomic_DNA"/>
</dbReference>